<accession>A0A2A6CM56</accession>
<name>A0A2A6CM56_PRIPA</name>
<organism evidence="1 2">
    <name type="scientific">Pristionchus pacificus</name>
    <name type="common">Parasitic nematode worm</name>
    <dbReference type="NCBI Taxonomy" id="54126"/>
    <lineage>
        <taxon>Eukaryota</taxon>
        <taxon>Metazoa</taxon>
        <taxon>Ecdysozoa</taxon>
        <taxon>Nematoda</taxon>
        <taxon>Chromadorea</taxon>
        <taxon>Rhabditida</taxon>
        <taxon>Rhabditina</taxon>
        <taxon>Diplogasteromorpha</taxon>
        <taxon>Diplogasteroidea</taxon>
        <taxon>Neodiplogasteridae</taxon>
        <taxon>Pristionchus</taxon>
    </lineage>
</organism>
<evidence type="ECO:0000313" key="2">
    <source>
        <dbReference type="Proteomes" id="UP000005239"/>
    </source>
</evidence>
<accession>A0A8R1YKP7</accession>
<dbReference type="Proteomes" id="UP000005239">
    <property type="component" value="Unassembled WGS sequence"/>
</dbReference>
<sequence length="117" mass="13378">MLTTFPEHSRKSPVFFKFHTQAIMNYNAVASDVENAAKALDPKQSVFIHRHTCQNCGKACEREILPEHLHHYTIGYHPPPTAWHAAHAQTIHYTVNVFLVAIVIFLTFFAAKFLYGK</sequence>
<dbReference type="AlphaFoldDB" id="A0A2A6CM56"/>
<reference evidence="1" key="2">
    <citation type="submission" date="2022-06" db="UniProtKB">
        <authorList>
            <consortium name="EnsemblMetazoa"/>
        </authorList>
    </citation>
    <scope>IDENTIFICATION</scope>
    <source>
        <strain evidence="1">PS312</strain>
    </source>
</reference>
<reference evidence="2" key="1">
    <citation type="journal article" date="2008" name="Nat. Genet.">
        <title>The Pristionchus pacificus genome provides a unique perspective on nematode lifestyle and parasitism.</title>
        <authorList>
            <person name="Dieterich C."/>
            <person name="Clifton S.W."/>
            <person name="Schuster L.N."/>
            <person name="Chinwalla A."/>
            <person name="Delehaunty K."/>
            <person name="Dinkelacker I."/>
            <person name="Fulton L."/>
            <person name="Fulton R."/>
            <person name="Godfrey J."/>
            <person name="Minx P."/>
            <person name="Mitreva M."/>
            <person name="Roeseler W."/>
            <person name="Tian H."/>
            <person name="Witte H."/>
            <person name="Yang S.P."/>
            <person name="Wilson R.K."/>
            <person name="Sommer R.J."/>
        </authorList>
    </citation>
    <scope>NUCLEOTIDE SEQUENCE [LARGE SCALE GENOMIC DNA]</scope>
    <source>
        <strain evidence="2">PS312</strain>
    </source>
</reference>
<protein>
    <submittedName>
        <fullName evidence="1">Uncharacterized protein</fullName>
    </submittedName>
</protein>
<evidence type="ECO:0000313" key="1">
    <source>
        <dbReference type="EnsemblMetazoa" id="PPA30570.1"/>
    </source>
</evidence>
<proteinExistence type="predicted"/>
<dbReference type="EnsemblMetazoa" id="PPA30570.1">
    <property type="protein sequence ID" value="PPA30570.1"/>
    <property type="gene ID" value="WBGene00203437"/>
</dbReference>
<gene>
    <name evidence="1" type="primary">WBGene00203437</name>
</gene>
<keyword evidence="2" id="KW-1185">Reference proteome</keyword>